<dbReference type="GO" id="GO:0000981">
    <property type="term" value="F:DNA-binding transcription factor activity, RNA polymerase II-specific"/>
    <property type="evidence" value="ECO:0007669"/>
    <property type="project" value="UniProtKB-ARBA"/>
</dbReference>
<evidence type="ECO:0000256" key="8">
    <source>
        <dbReference type="SAM" id="MobiDB-lite"/>
    </source>
</evidence>
<dbReference type="Proteomes" id="UP001302812">
    <property type="component" value="Unassembled WGS sequence"/>
</dbReference>
<evidence type="ECO:0000313" key="10">
    <source>
        <dbReference type="EMBL" id="KAK4114447.1"/>
    </source>
</evidence>
<dbReference type="AlphaFoldDB" id="A0AAN6TH97"/>
<feature type="domain" description="C2H2-type" evidence="9">
    <location>
        <begin position="310"/>
        <end position="335"/>
    </location>
</feature>
<name>A0AAN6TH97_9PEZI</name>
<dbReference type="PANTHER" id="PTHR16515:SF49">
    <property type="entry name" value="GASTRULA ZINC FINGER PROTEIN XLCGF49.1-LIKE-RELATED"/>
    <property type="match status" value="1"/>
</dbReference>
<sequence>MALGLQPPPPENWERWPQHHPTSADYHMMDTGLLPYEARPVTTAPLQRPVLAPHFVPGTSYNLSSMMTPVASAPYQAAVSYSGYVSYSPASALDASFKSQQCLDRPQPPGMHDESRLHNPQDGWLSDDRSPSPSIKSEAQMSTSARSINSDTSTTTVSTGSKTIVPNVRVNGAPVHEFHTPVDKLMRAIQGLMGGDKSSTDQAEASDSQQTAQGKQAKPRRRRFCCDIPGCTKTFAQKNNLDTHRRAHTGECPYICKFCGEGFTQGVNFKSHIHRHMGKKPYKCPQCGKAFPQKGNVTQHMKTHDRSEIWVCKLNNCGKTFTTRGNLKPHQNKFHQDTIDAFFAKFATVTDVSELSEEDKEMAKYLCDLYPHANKGIKGRGKGRKVKRLVLPCPQPELGPAADSASSNAAHAPYPMPLPHALPLMQMQTPQPTHHPHSFPGLSNPAAYSITRSNMVGVGARGPHAGYGMMTSEETSVVANGQVSPSSLALYEEDHGRELAFGDRMY</sequence>
<dbReference type="RefSeq" id="XP_064672017.1">
    <property type="nucleotide sequence ID" value="XM_064809963.1"/>
</dbReference>
<evidence type="ECO:0000256" key="5">
    <source>
        <dbReference type="ARBA" id="ARBA00022833"/>
    </source>
</evidence>
<evidence type="ECO:0000256" key="1">
    <source>
        <dbReference type="ARBA" id="ARBA00004123"/>
    </source>
</evidence>
<keyword evidence="3" id="KW-0677">Repeat</keyword>
<feature type="region of interest" description="Disordered" evidence="8">
    <location>
        <begin position="101"/>
        <end position="160"/>
    </location>
</feature>
<dbReference type="SMART" id="SM00355">
    <property type="entry name" value="ZnF_C2H2"/>
    <property type="match status" value="4"/>
</dbReference>
<dbReference type="EMBL" id="MU853336">
    <property type="protein sequence ID" value="KAK4114447.1"/>
    <property type="molecule type" value="Genomic_DNA"/>
</dbReference>
<dbReference type="PROSITE" id="PS00028">
    <property type="entry name" value="ZINC_FINGER_C2H2_1"/>
    <property type="match status" value="4"/>
</dbReference>
<evidence type="ECO:0000256" key="7">
    <source>
        <dbReference type="PROSITE-ProRule" id="PRU00042"/>
    </source>
</evidence>
<dbReference type="Gene3D" id="3.30.160.60">
    <property type="entry name" value="Classic Zinc Finger"/>
    <property type="match status" value="4"/>
</dbReference>
<proteinExistence type="predicted"/>
<feature type="compositionally biased region" description="Polar residues" evidence="8">
    <location>
        <begin position="200"/>
        <end position="214"/>
    </location>
</feature>
<feature type="domain" description="C2H2-type" evidence="9">
    <location>
        <begin position="224"/>
        <end position="253"/>
    </location>
</feature>
<feature type="domain" description="C2H2-type" evidence="9">
    <location>
        <begin position="254"/>
        <end position="281"/>
    </location>
</feature>
<evidence type="ECO:0000259" key="9">
    <source>
        <dbReference type="PROSITE" id="PS50157"/>
    </source>
</evidence>
<feature type="compositionally biased region" description="Polar residues" evidence="8">
    <location>
        <begin position="131"/>
        <end position="146"/>
    </location>
</feature>
<feature type="domain" description="C2H2-type" evidence="9">
    <location>
        <begin position="282"/>
        <end position="309"/>
    </location>
</feature>
<keyword evidence="6" id="KW-0539">Nucleus</keyword>
<dbReference type="PANTHER" id="PTHR16515">
    <property type="entry name" value="PR DOMAIN ZINC FINGER PROTEIN"/>
    <property type="match status" value="1"/>
</dbReference>
<feature type="region of interest" description="Disordered" evidence="8">
    <location>
        <begin position="193"/>
        <end position="220"/>
    </location>
</feature>
<keyword evidence="4 7" id="KW-0863">Zinc-finger</keyword>
<evidence type="ECO:0000256" key="6">
    <source>
        <dbReference type="ARBA" id="ARBA00023242"/>
    </source>
</evidence>
<dbReference type="PROSITE" id="PS50157">
    <property type="entry name" value="ZINC_FINGER_C2H2_2"/>
    <property type="match status" value="4"/>
</dbReference>
<comment type="subcellular location">
    <subcellularLocation>
        <location evidence="1">Nucleus</location>
    </subcellularLocation>
</comment>
<dbReference type="Pfam" id="PF00096">
    <property type="entry name" value="zf-C2H2"/>
    <property type="match status" value="2"/>
</dbReference>
<reference evidence="10" key="2">
    <citation type="submission" date="2023-05" db="EMBL/GenBank/DDBJ databases">
        <authorList>
            <consortium name="Lawrence Berkeley National Laboratory"/>
            <person name="Steindorff A."/>
            <person name="Hensen N."/>
            <person name="Bonometti L."/>
            <person name="Westerberg I."/>
            <person name="Brannstrom I.O."/>
            <person name="Guillou S."/>
            <person name="Cros-Aarteil S."/>
            <person name="Calhoun S."/>
            <person name="Haridas S."/>
            <person name="Kuo A."/>
            <person name="Mondo S."/>
            <person name="Pangilinan J."/>
            <person name="Riley R."/>
            <person name="Labutti K."/>
            <person name="Andreopoulos B."/>
            <person name="Lipzen A."/>
            <person name="Chen C."/>
            <person name="Yanf M."/>
            <person name="Daum C."/>
            <person name="Ng V."/>
            <person name="Clum A."/>
            <person name="Ohm R."/>
            <person name="Martin F."/>
            <person name="Silar P."/>
            <person name="Natvig D."/>
            <person name="Lalanne C."/>
            <person name="Gautier V."/>
            <person name="Ament-Velasquez S.L."/>
            <person name="Kruys A."/>
            <person name="Hutchinson M.I."/>
            <person name="Powell A.J."/>
            <person name="Barry K."/>
            <person name="Miller A.N."/>
            <person name="Grigoriev I.V."/>
            <person name="Debuchy R."/>
            <person name="Gladieux P."/>
            <person name="Thoren M.H."/>
            <person name="Johannesson H."/>
        </authorList>
    </citation>
    <scope>NUCLEOTIDE SEQUENCE</scope>
    <source>
        <strain evidence="10">CBS 508.74</strain>
    </source>
</reference>
<accession>A0AAN6TH97</accession>
<dbReference type="GO" id="GO:0005634">
    <property type="term" value="C:nucleus"/>
    <property type="evidence" value="ECO:0007669"/>
    <property type="project" value="UniProtKB-SubCell"/>
</dbReference>
<organism evidence="10 11">
    <name type="scientific">Canariomyces notabilis</name>
    <dbReference type="NCBI Taxonomy" id="2074819"/>
    <lineage>
        <taxon>Eukaryota</taxon>
        <taxon>Fungi</taxon>
        <taxon>Dikarya</taxon>
        <taxon>Ascomycota</taxon>
        <taxon>Pezizomycotina</taxon>
        <taxon>Sordariomycetes</taxon>
        <taxon>Sordariomycetidae</taxon>
        <taxon>Sordariales</taxon>
        <taxon>Chaetomiaceae</taxon>
        <taxon>Canariomyces</taxon>
    </lineage>
</organism>
<comment type="caution">
    <text evidence="10">The sequence shown here is derived from an EMBL/GenBank/DDBJ whole genome shotgun (WGS) entry which is preliminary data.</text>
</comment>
<keyword evidence="5" id="KW-0862">Zinc</keyword>
<dbReference type="SUPFAM" id="SSF57667">
    <property type="entry name" value="beta-beta-alpha zinc fingers"/>
    <property type="match status" value="3"/>
</dbReference>
<evidence type="ECO:0000313" key="11">
    <source>
        <dbReference type="Proteomes" id="UP001302812"/>
    </source>
</evidence>
<dbReference type="GO" id="GO:0000978">
    <property type="term" value="F:RNA polymerase II cis-regulatory region sequence-specific DNA binding"/>
    <property type="evidence" value="ECO:0007669"/>
    <property type="project" value="UniProtKB-ARBA"/>
</dbReference>
<dbReference type="InterPro" id="IPR050331">
    <property type="entry name" value="Zinc_finger"/>
</dbReference>
<keyword evidence="2" id="KW-0479">Metal-binding</keyword>
<evidence type="ECO:0000256" key="3">
    <source>
        <dbReference type="ARBA" id="ARBA00022737"/>
    </source>
</evidence>
<dbReference type="FunFam" id="3.30.160.60:FF:000072">
    <property type="entry name" value="zinc finger protein 143 isoform X1"/>
    <property type="match status" value="1"/>
</dbReference>
<feature type="compositionally biased region" description="Low complexity" evidence="8">
    <location>
        <begin position="147"/>
        <end position="160"/>
    </location>
</feature>
<dbReference type="GeneID" id="89934087"/>
<reference evidence="10" key="1">
    <citation type="journal article" date="2023" name="Mol. Phylogenet. Evol.">
        <title>Genome-scale phylogeny and comparative genomics of the fungal order Sordariales.</title>
        <authorList>
            <person name="Hensen N."/>
            <person name="Bonometti L."/>
            <person name="Westerberg I."/>
            <person name="Brannstrom I.O."/>
            <person name="Guillou S."/>
            <person name="Cros-Aarteil S."/>
            <person name="Calhoun S."/>
            <person name="Haridas S."/>
            <person name="Kuo A."/>
            <person name="Mondo S."/>
            <person name="Pangilinan J."/>
            <person name="Riley R."/>
            <person name="LaButti K."/>
            <person name="Andreopoulos B."/>
            <person name="Lipzen A."/>
            <person name="Chen C."/>
            <person name="Yan M."/>
            <person name="Daum C."/>
            <person name="Ng V."/>
            <person name="Clum A."/>
            <person name="Steindorff A."/>
            <person name="Ohm R.A."/>
            <person name="Martin F."/>
            <person name="Silar P."/>
            <person name="Natvig D.O."/>
            <person name="Lalanne C."/>
            <person name="Gautier V."/>
            <person name="Ament-Velasquez S.L."/>
            <person name="Kruys A."/>
            <person name="Hutchinson M.I."/>
            <person name="Powell A.J."/>
            <person name="Barry K."/>
            <person name="Miller A.N."/>
            <person name="Grigoriev I.V."/>
            <person name="Debuchy R."/>
            <person name="Gladieux P."/>
            <person name="Hiltunen Thoren M."/>
            <person name="Johannesson H."/>
        </authorList>
    </citation>
    <scope>NUCLEOTIDE SEQUENCE</scope>
    <source>
        <strain evidence="10">CBS 508.74</strain>
    </source>
</reference>
<gene>
    <name evidence="10" type="ORF">N656DRAFT_526976</name>
</gene>
<evidence type="ECO:0000256" key="4">
    <source>
        <dbReference type="ARBA" id="ARBA00022771"/>
    </source>
</evidence>
<dbReference type="InterPro" id="IPR036236">
    <property type="entry name" value="Znf_C2H2_sf"/>
</dbReference>
<dbReference type="InterPro" id="IPR013087">
    <property type="entry name" value="Znf_C2H2_type"/>
</dbReference>
<protein>
    <recommendedName>
        <fullName evidence="9">C2H2-type domain-containing protein</fullName>
    </recommendedName>
</protein>
<dbReference type="GO" id="GO:0008270">
    <property type="term" value="F:zinc ion binding"/>
    <property type="evidence" value="ECO:0007669"/>
    <property type="project" value="UniProtKB-KW"/>
</dbReference>
<dbReference type="FunFam" id="3.30.160.60:FF:000110">
    <property type="entry name" value="Zinc finger protein-like"/>
    <property type="match status" value="1"/>
</dbReference>
<keyword evidence="11" id="KW-1185">Reference proteome</keyword>
<evidence type="ECO:0000256" key="2">
    <source>
        <dbReference type="ARBA" id="ARBA00022723"/>
    </source>
</evidence>